<accession>A0A381UN01</accession>
<organism evidence="2">
    <name type="scientific">marine metagenome</name>
    <dbReference type="NCBI Taxonomy" id="408172"/>
    <lineage>
        <taxon>unclassified sequences</taxon>
        <taxon>metagenomes</taxon>
        <taxon>ecological metagenomes</taxon>
    </lineage>
</organism>
<dbReference type="SUPFAM" id="SSF81296">
    <property type="entry name" value="E set domains"/>
    <property type="match status" value="1"/>
</dbReference>
<dbReference type="AlphaFoldDB" id="A0A381UN01"/>
<dbReference type="InterPro" id="IPR014756">
    <property type="entry name" value="Ig_E-set"/>
</dbReference>
<dbReference type="InterPro" id="IPR013783">
    <property type="entry name" value="Ig-like_fold"/>
</dbReference>
<feature type="domain" description="Sulphur oxidation protein SoxZ" evidence="1">
    <location>
        <begin position="15"/>
        <end position="111"/>
    </location>
</feature>
<evidence type="ECO:0000259" key="1">
    <source>
        <dbReference type="Pfam" id="PF08770"/>
    </source>
</evidence>
<protein>
    <recommendedName>
        <fullName evidence="1">Sulphur oxidation protein SoxZ domain-containing protein</fullName>
    </recommendedName>
</protein>
<sequence length="117" mass="13727">MAKKIRDPRLRITRRIKKDQVFKVKVKFDHPSFTGLGIVDDETKPIFNRAIPVSFIRNMFVYYGDQLVSRFRMSSAIADDPLFTFKLKAVQEVPVKVVFVDNHGEKWEASKKIKFHK</sequence>
<dbReference type="Pfam" id="PF08770">
    <property type="entry name" value="SoxZ"/>
    <property type="match status" value="1"/>
</dbReference>
<gene>
    <name evidence="2" type="ORF">METZ01_LOCUS82386</name>
</gene>
<name>A0A381UN01_9ZZZZ</name>
<reference evidence="2" key="1">
    <citation type="submission" date="2018-05" db="EMBL/GenBank/DDBJ databases">
        <authorList>
            <person name="Lanie J.A."/>
            <person name="Ng W.-L."/>
            <person name="Kazmierczak K.M."/>
            <person name="Andrzejewski T.M."/>
            <person name="Davidsen T.M."/>
            <person name="Wayne K.J."/>
            <person name="Tettelin H."/>
            <person name="Glass J.I."/>
            <person name="Rusch D."/>
            <person name="Podicherti R."/>
            <person name="Tsui H.-C.T."/>
            <person name="Winkler M.E."/>
        </authorList>
    </citation>
    <scope>NUCLEOTIDE SEQUENCE</scope>
</reference>
<proteinExistence type="predicted"/>
<dbReference type="InterPro" id="IPR014880">
    <property type="entry name" value="SoxZ_dom"/>
</dbReference>
<dbReference type="EMBL" id="UINC01006769">
    <property type="protein sequence ID" value="SVA29532.1"/>
    <property type="molecule type" value="Genomic_DNA"/>
</dbReference>
<dbReference type="Gene3D" id="2.60.40.10">
    <property type="entry name" value="Immunoglobulins"/>
    <property type="match status" value="1"/>
</dbReference>
<evidence type="ECO:0000313" key="2">
    <source>
        <dbReference type="EMBL" id="SVA29532.1"/>
    </source>
</evidence>